<dbReference type="PRINTS" id="PR00032">
    <property type="entry name" value="HTHARAC"/>
</dbReference>
<dbReference type="PANTHER" id="PTHR46796:SF6">
    <property type="entry name" value="ARAC SUBFAMILY"/>
    <property type="match status" value="1"/>
</dbReference>
<accession>A0ABV1KJM5</accession>
<evidence type="ECO:0000256" key="1">
    <source>
        <dbReference type="ARBA" id="ARBA00023015"/>
    </source>
</evidence>
<keyword evidence="1" id="KW-0805">Transcription regulation</keyword>
<evidence type="ECO:0000256" key="2">
    <source>
        <dbReference type="ARBA" id="ARBA00023125"/>
    </source>
</evidence>
<sequence length="320" mass="34122">MSRVFDISALPPEERLAAWRKNSSELIHTMDVRVTAPPTRARFVSGDDLGIRTTRVIGAGSVAERSHRLIDGADDEDLLLTLTLDGSFDIEQGESGGTSRAGDLAWYSSARPYRVEAPGPVDLLHVILPGRVAPMLRDVLGGPGAPLPRDAASTLLVTSLLRGIGAAQPVSAAGPPGGDLEGALLGVLGALPRGKGTSDRGGDEREALFDAAVRYVHDHLGEADLDPARIAAAVPVSVRYLHLLFAEREMSVAGYVREERLLGAARDLADPAHAHRKVGEIGRARGFVSAAHFNRSFARRFGRTPGRYRASGERDLRLVG</sequence>
<dbReference type="InterPro" id="IPR018062">
    <property type="entry name" value="HTH_AraC-typ_CS"/>
</dbReference>
<gene>
    <name evidence="5" type="ORF">WIS52_29680</name>
</gene>
<name>A0ABV1KJM5_9PSEU</name>
<dbReference type="InterPro" id="IPR020449">
    <property type="entry name" value="Tscrpt_reg_AraC-type_HTH"/>
</dbReference>
<dbReference type="Pfam" id="PF14525">
    <property type="entry name" value="AraC_binding_2"/>
    <property type="match status" value="1"/>
</dbReference>
<dbReference type="InterPro" id="IPR009057">
    <property type="entry name" value="Homeodomain-like_sf"/>
</dbReference>
<dbReference type="InterPro" id="IPR050204">
    <property type="entry name" value="AraC_XylS_family_regulators"/>
</dbReference>
<evidence type="ECO:0000259" key="4">
    <source>
        <dbReference type="PROSITE" id="PS01124"/>
    </source>
</evidence>
<dbReference type="Proteomes" id="UP001494902">
    <property type="component" value="Unassembled WGS sequence"/>
</dbReference>
<dbReference type="PROSITE" id="PS00041">
    <property type="entry name" value="HTH_ARAC_FAMILY_1"/>
    <property type="match status" value="1"/>
</dbReference>
<keyword evidence="6" id="KW-1185">Reference proteome</keyword>
<reference evidence="5 6" key="1">
    <citation type="submission" date="2024-03" db="EMBL/GenBank/DDBJ databases">
        <title>Draft genome sequence of Pseudonocardia nematodicida JCM 31783.</title>
        <authorList>
            <person name="Butdee W."/>
            <person name="Duangmal K."/>
        </authorList>
    </citation>
    <scope>NUCLEOTIDE SEQUENCE [LARGE SCALE GENOMIC DNA]</scope>
    <source>
        <strain evidence="5 6">JCM 31783</strain>
    </source>
</reference>
<dbReference type="Gene3D" id="1.10.10.60">
    <property type="entry name" value="Homeodomain-like"/>
    <property type="match status" value="1"/>
</dbReference>
<dbReference type="PROSITE" id="PS01124">
    <property type="entry name" value="HTH_ARAC_FAMILY_2"/>
    <property type="match status" value="1"/>
</dbReference>
<dbReference type="EMBL" id="JBEDNQ010000016">
    <property type="protein sequence ID" value="MEQ3554656.1"/>
    <property type="molecule type" value="Genomic_DNA"/>
</dbReference>
<evidence type="ECO:0000256" key="3">
    <source>
        <dbReference type="ARBA" id="ARBA00023163"/>
    </source>
</evidence>
<dbReference type="InterPro" id="IPR018060">
    <property type="entry name" value="HTH_AraC"/>
</dbReference>
<proteinExistence type="predicted"/>
<evidence type="ECO:0000313" key="5">
    <source>
        <dbReference type="EMBL" id="MEQ3554656.1"/>
    </source>
</evidence>
<evidence type="ECO:0000313" key="6">
    <source>
        <dbReference type="Proteomes" id="UP001494902"/>
    </source>
</evidence>
<dbReference type="Pfam" id="PF12833">
    <property type="entry name" value="HTH_18"/>
    <property type="match status" value="1"/>
</dbReference>
<dbReference type="SMART" id="SM00342">
    <property type="entry name" value="HTH_ARAC"/>
    <property type="match status" value="1"/>
</dbReference>
<dbReference type="RefSeq" id="WP_349301727.1">
    <property type="nucleotide sequence ID" value="NZ_JBEDNQ010000016.1"/>
</dbReference>
<comment type="caution">
    <text evidence="5">The sequence shown here is derived from an EMBL/GenBank/DDBJ whole genome shotgun (WGS) entry which is preliminary data.</text>
</comment>
<feature type="domain" description="HTH araC/xylS-type" evidence="4">
    <location>
        <begin position="210"/>
        <end position="311"/>
    </location>
</feature>
<keyword evidence="2" id="KW-0238">DNA-binding</keyword>
<dbReference type="SUPFAM" id="SSF46689">
    <property type="entry name" value="Homeodomain-like"/>
    <property type="match status" value="1"/>
</dbReference>
<dbReference type="PANTHER" id="PTHR46796">
    <property type="entry name" value="HTH-TYPE TRANSCRIPTIONAL ACTIVATOR RHAS-RELATED"/>
    <property type="match status" value="1"/>
</dbReference>
<protein>
    <submittedName>
        <fullName evidence="5">Helix-turn-helix domain-containing protein</fullName>
    </submittedName>
</protein>
<dbReference type="InterPro" id="IPR035418">
    <property type="entry name" value="AraC-bd_2"/>
</dbReference>
<organism evidence="5 6">
    <name type="scientific">Pseudonocardia nematodicida</name>
    <dbReference type="NCBI Taxonomy" id="1206997"/>
    <lineage>
        <taxon>Bacteria</taxon>
        <taxon>Bacillati</taxon>
        <taxon>Actinomycetota</taxon>
        <taxon>Actinomycetes</taxon>
        <taxon>Pseudonocardiales</taxon>
        <taxon>Pseudonocardiaceae</taxon>
        <taxon>Pseudonocardia</taxon>
    </lineage>
</organism>
<keyword evidence="3" id="KW-0804">Transcription</keyword>